<evidence type="ECO:0000313" key="4">
    <source>
        <dbReference type="Proteomes" id="UP001164803"/>
    </source>
</evidence>
<dbReference type="Pfam" id="PF06032">
    <property type="entry name" value="S-Me-THD_N"/>
    <property type="match status" value="1"/>
</dbReference>
<dbReference type="InterPro" id="IPR024071">
    <property type="entry name" value="S-Me-THD_C_sf"/>
</dbReference>
<sequence>MARELTKDDVSYAVTGGSLLGGGGGGWPDDGRAIGNLAIEIGNPRLASLDEFDDDDLLVTVAMVGAPAAKDKYVKPVHYVRALEMLQDRLKKPVAGIMTNENGPGTTVNGWLQSAMLGVPIVDAPCNGRAHPTGVMGSIGLHQQPGYTSIQAAAGGFGERQLETVVAGSITAASASIRDLSVRAGGLVAVARNPVSVKYAREHCAVGGISQTIDLGKRMVHAQAAGGAAVIEAALNYLGGQIIYEGVVGDVYLETKGGFDVGKVTVGDVELTFWNEYMTLERSGERLATFPDLVMTLDAQTGKPIITAEIHPGQLVVVVSVPKDRLKLGAGMRDPELFRPVEETVGKPVIRYVFSGAVNV</sequence>
<organism evidence="3 4">
    <name type="scientific">Alicyclobacillus dauci</name>
    <dbReference type="NCBI Taxonomy" id="1475485"/>
    <lineage>
        <taxon>Bacteria</taxon>
        <taxon>Bacillati</taxon>
        <taxon>Bacillota</taxon>
        <taxon>Bacilli</taxon>
        <taxon>Bacillales</taxon>
        <taxon>Alicyclobacillaceae</taxon>
        <taxon>Alicyclobacillus</taxon>
    </lineage>
</organism>
<dbReference type="RefSeq" id="WP_268044540.1">
    <property type="nucleotide sequence ID" value="NZ_CP104064.1"/>
</dbReference>
<feature type="domain" description="S-Me-THD N-terminal" evidence="1">
    <location>
        <begin position="9"/>
        <end position="146"/>
    </location>
</feature>
<dbReference type="Pfam" id="PF20906">
    <property type="entry name" value="S-Me-THD_C"/>
    <property type="match status" value="1"/>
</dbReference>
<evidence type="ECO:0000313" key="3">
    <source>
        <dbReference type="EMBL" id="WAH37101.1"/>
    </source>
</evidence>
<accession>A0ABY6Z457</accession>
<dbReference type="EMBL" id="CP104064">
    <property type="protein sequence ID" value="WAH37101.1"/>
    <property type="molecule type" value="Genomic_DNA"/>
</dbReference>
<proteinExistence type="predicted"/>
<dbReference type="SUPFAM" id="SSF160991">
    <property type="entry name" value="CV3147-like"/>
    <property type="match status" value="1"/>
</dbReference>
<reference evidence="3" key="1">
    <citation type="submission" date="2022-08" db="EMBL/GenBank/DDBJ databases">
        <title>Alicyclobacillus dauci DSM2870, complete genome.</title>
        <authorList>
            <person name="Wang Q."/>
            <person name="Cai R."/>
            <person name="Wang Z."/>
        </authorList>
    </citation>
    <scope>NUCLEOTIDE SEQUENCE</scope>
    <source>
        <strain evidence="3">DSM 28700</strain>
    </source>
</reference>
<feature type="domain" description="S-Me-THD-like C-terminal" evidence="2">
    <location>
        <begin position="174"/>
        <end position="324"/>
    </location>
</feature>
<dbReference type="Proteomes" id="UP001164803">
    <property type="component" value="Chromosome"/>
</dbReference>
<dbReference type="InterPro" id="IPR027479">
    <property type="entry name" value="S-Me-THD_N_sf"/>
</dbReference>
<dbReference type="InterPro" id="IPR048350">
    <property type="entry name" value="S-Me-THD-like_C"/>
</dbReference>
<dbReference type="Gene3D" id="3.40.1610.10">
    <property type="entry name" value="CV3147-like domain"/>
    <property type="match status" value="1"/>
</dbReference>
<evidence type="ECO:0000259" key="2">
    <source>
        <dbReference type="Pfam" id="PF20906"/>
    </source>
</evidence>
<dbReference type="InterPro" id="IPR010318">
    <property type="entry name" value="S-Me-THD_N"/>
</dbReference>
<protein>
    <submittedName>
        <fullName evidence="3">DUF917 family protein</fullName>
    </submittedName>
</protein>
<gene>
    <name evidence="3" type="ORF">NZD86_00535</name>
</gene>
<dbReference type="Gene3D" id="2.40.390.10">
    <property type="entry name" value="CV3147-like"/>
    <property type="match status" value="1"/>
</dbReference>
<keyword evidence="4" id="KW-1185">Reference proteome</keyword>
<evidence type="ECO:0000259" key="1">
    <source>
        <dbReference type="Pfam" id="PF06032"/>
    </source>
</evidence>
<name>A0ABY6Z457_9BACL</name>